<dbReference type="AlphaFoldDB" id="A0A7K9D2M7"/>
<comment type="caution">
    <text evidence="2">The sequence shown here is derived from an EMBL/GenBank/DDBJ whole genome shotgun (WGS) entry which is preliminary data.</text>
</comment>
<dbReference type="Pfam" id="PF00498">
    <property type="entry name" value="FHA"/>
    <property type="match status" value="1"/>
</dbReference>
<dbReference type="InterPro" id="IPR008984">
    <property type="entry name" value="SMAD_FHA_dom_sf"/>
</dbReference>
<evidence type="ECO:0000313" key="2">
    <source>
        <dbReference type="EMBL" id="NXG59141.1"/>
    </source>
</evidence>
<protein>
    <submittedName>
        <fullName evidence="2">FHAD1 protein</fullName>
    </submittedName>
</protein>
<feature type="domain" description="FHA" evidence="1">
    <location>
        <begin position="18"/>
        <end position="69"/>
    </location>
</feature>
<organism evidence="2 3">
    <name type="scientific">Hemiprocne comata</name>
    <dbReference type="NCBI Taxonomy" id="243314"/>
    <lineage>
        <taxon>Eukaryota</taxon>
        <taxon>Metazoa</taxon>
        <taxon>Chordata</taxon>
        <taxon>Craniata</taxon>
        <taxon>Vertebrata</taxon>
        <taxon>Euteleostomi</taxon>
        <taxon>Archelosauria</taxon>
        <taxon>Archosauria</taxon>
        <taxon>Dinosauria</taxon>
        <taxon>Saurischia</taxon>
        <taxon>Theropoda</taxon>
        <taxon>Coelurosauria</taxon>
        <taxon>Aves</taxon>
        <taxon>Neognathae</taxon>
        <taxon>Neoaves</taxon>
        <taxon>Strisores</taxon>
        <taxon>Apodiformes</taxon>
        <taxon>Apodidae</taxon>
        <taxon>Hemiprocninae</taxon>
        <taxon>Hemiprocne</taxon>
    </lineage>
</organism>
<evidence type="ECO:0000259" key="1">
    <source>
        <dbReference type="PROSITE" id="PS50006"/>
    </source>
</evidence>
<proteinExistence type="predicted"/>
<name>A0A7K9D2M7_9AVES</name>
<dbReference type="PROSITE" id="PS50006">
    <property type="entry name" value="FHA_DOMAIN"/>
    <property type="match status" value="1"/>
</dbReference>
<dbReference type="Gene3D" id="2.60.200.20">
    <property type="match status" value="1"/>
</dbReference>
<dbReference type="SMART" id="SM00240">
    <property type="entry name" value="FHA"/>
    <property type="match status" value="1"/>
</dbReference>
<gene>
    <name evidence="2" type="primary">Fhad1_2</name>
    <name evidence="2" type="ORF">HEMCOM_R15322</name>
</gene>
<dbReference type="PANTHER" id="PTHR18853">
    <property type="entry name" value="FORKHEAD-ASSOCIATED DOMAIN-CONTAINING PROTEIN 1-RELATED"/>
    <property type="match status" value="1"/>
</dbReference>
<feature type="non-terminal residue" evidence="2">
    <location>
        <position position="144"/>
    </location>
</feature>
<dbReference type="SUPFAM" id="SSF49879">
    <property type="entry name" value="SMAD/FHA domain"/>
    <property type="match status" value="1"/>
</dbReference>
<accession>A0A7K9D2M7</accession>
<dbReference type="PANTHER" id="PTHR18853:SF7">
    <property type="entry name" value="FORKHEAD-ASSOCIATED DOMAIN-CONTAINING PROTEIN 1"/>
    <property type="match status" value="1"/>
</dbReference>
<feature type="non-terminal residue" evidence="2">
    <location>
        <position position="1"/>
    </location>
</feature>
<dbReference type="Proteomes" id="UP000518305">
    <property type="component" value="Unassembled WGS sequence"/>
</dbReference>
<dbReference type="InterPro" id="IPR000253">
    <property type="entry name" value="FHA_dom"/>
</dbReference>
<dbReference type="EMBL" id="VWZJ01005420">
    <property type="protein sequence ID" value="NXG59141.1"/>
    <property type="molecule type" value="Genomic_DNA"/>
</dbReference>
<keyword evidence="3" id="KW-1185">Reference proteome</keyword>
<evidence type="ECO:0000313" key="3">
    <source>
        <dbReference type="Proteomes" id="UP000518305"/>
    </source>
</evidence>
<reference evidence="2 3" key="1">
    <citation type="submission" date="2019-09" db="EMBL/GenBank/DDBJ databases">
        <title>Bird 10,000 Genomes (B10K) Project - Family phase.</title>
        <authorList>
            <person name="Zhang G."/>
        </authorList>
    </citation>
    <scope>NUCLEOTIDE SEQUENCE [LARGE SCALE GENOMIC DNA]</scope>
    <source>
        <strain evidence="2">B10K-DU-001-23</strain>
        <tissue evidence="2">Muscle</tissue>
    </source>
</reference>
<dbReference type="InterPro" id="IPR052642">
    <property type="entry name" value="CC-FHA_domain"/>
</dbReference>
<sequence length="144" mass="15006">MQAFLKSSGECFQLQPRTVIGRHGGCDVVLQSAGVAERHAALDFSPSDGSFVLQDFNSLHGTFVNGCQVQNAAVRVNPGDILRFGAGGVAFRLVVDGAAQVRMGAAPQGRIEACCLGRVDGNAQGKGAQGRVGTALHEKMHEDG</sequence>
<dbReference type="OrthoDB" id="687730at2759"/>